<organism evidence="1 2">
    <name type="scientific">Punica granatum</name>
    <name type="common">Pomegranate</name>
    <dbReference type="NCBI Taxonomy" id="22663"/>
    <lineage>
        <taxon>Eukaryota</taxon>
        <taxon>Viridiplantae</taxon>
        <taxon>Streptophyta</taxon>
        <taxon>Embryophyta</taxon>
        <taxon>Tracheophyta</taxon>
        <taxon>Spermatophyta</taxon>
        <taxon>Magnoliopsida</taxon>
        <taxon>eudicotyledons</taxon>
        <taxon>Gunneridae</taxon>
        <taxon>Pentapetalae</taxon>
        <taxon>rosids</taxon>
        <taxon>malvids</taxon>
        <taxon>Myrtales</taxon>
        <taxon>Lythraceae</taxon>
        <taxon>Punica</taxon>
    </lineage>
</organism>
<evidence type="ECO:0000313" key="1">
    <source>
        <dbReference type="EMBL" id="PKI70433.1"/>
    </source>
</evidence>
<dbReference type="Proteomes" id="UP000233551">
    <property type="component" value="Unassembled WGS sequence"/>
</dbReference>
<dbReference type="EMBL" id="PGOL01000452">
    <property type="protein sequence ID" value="PKI70433.1"/>
    <property type="molecule type" value="Genomic_DNA"/>
</dbReference>
<proteinExistence type="predicted"/>
<reference evidence="1 2" key="1">
    <citation type="submission" date="2017-11" db="EMBL/GenBank/DDBJ databases">
        <title>De-novo sequencing of pomegranate (Punica granatum L.) genome.</title>
        <authorList>
            <person name="Akparov Z."/>
            <person name="Amiraslanov A."/>
            <person name="Hajiyeva S."/>
            <person name="Abbasov M."/>
            <person name="Kaur K."/>
            <person name="Hamwieh A."/>
            <person name="Solovyev V."/>
            <person name="Salamov A."/>
            <person name="Braich B."/>
            <person name="Kosarev P."/>
            <person name="Mahmoud A."/>
            <person name="Hajiyev E."/>
            <person name="Babayeva S."/>
            <person name="Izzatullayeva V."/>
            <person name="Mammadov A."/>
            <person name="Mammadov A."/>
            <person name="Sharifova S."/>
            <person name="Ojaghi J."/>
            <person name="Eynullazada K."/>
            <person name="Bayramov B."/>
            <person name="Abdulazimova A."/>
            <person name="Shahmuradov I."/>
        </authorList>
    </citation>
    <scope>NUCLEOTIDE SEQUENCE [LARGE SCALE GENOMIC DNA]</scope>
    <source>
        <strain evidence="2">cv. AG2017</strain>
        <tissue evidence="1">Leaf</tissue>
    </source>
</reference>
<gene>
    <name evidence="1" type="ORF">CRG98_009172</name>
</gene>
<dbReference type="AlphaFoldDB" id="A0A2I0KQ47"/>
<accession>A0A2I0KQ47</accession>
<name>A0A2I0KQ47_PUNGR</name>
<protein>
    <submittedName>
        <fullName evidence="1">Uncharacterized protein</fullName>
    </submittedName>
</protein>
<feature type="non-terminal residue" evidence="1">
    <location>
        <position position="1"/>
    </location>
</feature>
<keyword evidence="2" id="KW-1185">Reference proteome</keyword>
<comment type="caution">
    <text evidence="1">The sequence shown here is derived from an EMBL/GenBank/DDBJ whole genome shotgun (WGS) entry which is preliminary data.</text>
</comment>
<evidence type="ECO:0000313" key="2">
    <source>
        <dbReference type="Proteomes" id="UP000233551"/>
    </source>
</evidence>
<sequence>KNFVLLGVPCVRADRTTWECPPSQDTCEKESPLPIYDPDVESRLGEERILVSRGQSTVLVSQLAGLEWSIHYVDRARDSCGPACPRDS</sequence>